<feature type="non-terminal residue" evidence="1">
    <location>
        <position position="1"/>
    </location>
</feature>
<sequence length="664" mass="74299">HPTSNNVWGRLYRACANGSWSEKFPSASVSHVQTLCSDHKAIHIKLKSECLFSKGQSKPWRFEAAWLQSPQCEQVVERVWRHPLWTKNLGGISAQLDHCREQLKEEASSIRRELESMAAHEETVWRQRSKDLWLREGDEILGSFTAGLVRDEGIQDCIESYFRKMYASNRPRVSDIAAGIARLRPVVGSSMAVELLSPYTKAEITKALFQMASFKSPGPDGLSSAVLIGHFPSYLDVLEIYRHASGQELNFVKSSVAFSKNTKSEVHRLIADTLQIRMENKMELYLGLPSKVARSKKDLFATSGTESGSVFQGGMQSYYLKGSRKIHWLSWDRLCASKLKGGLGFRQLHLFNIAILAKQLWRILKHPDRLLSKVLRARYFPAGDIFAASLGWPFIHLENLMAALPLFRSDVDGEWARDLQSGLGWILGSLGPIRSSLSLLLHPPRMIKVSDLIDVATGDWGLDHVGIDDILVWYYSSFGLFTVRSAYHLICSLENSPGLSSLFVNEHAWWRFVWQAKVPNKLRCLSGRPASMRSQQVETCSNGCQDPSLFAFIVWALSNIRTHLLLCEPTTILPWMVSVSSAMKLKDRYGHLASSFCFLLLGRSAPGVHKLNFDGALLGGGSAMGLGVVAQNDRGTCLAWLSRRVDRRGTGEVAKALAAWEAIH</sequence>
<dbReference type="EMBL" id="JACGWM010000141">
    <property type="protein sequence ID" value="KAL0313684.1"/>
    <property type="molecule type" value="Genomic_DNA"/>
</dbReference>
<gene>
    <name evidence="1" type="ORF">Scaly_2910800</name>
</gene>
<reference evidence="1" key="1">
    <citation type="submission" date="2020-06" db="EMBL/GenBank/DDBJ databases">
        <authorList>
            <person name="Li T."/>
            <person name="Hu X."/>
            <person name="Zhang T."/>
            <person name="Song X."/>
            <person name="Zhang H."/>
            <person name="Dai N."/>
            <person name="Sheng W."/>
            <person name="Hou X."/>
            <person name="Wei L."/>
        </authorList>
    </citation>
    <scope>NUCLEOTIDE SEQUENCE</scope>
    <source>
        <strain evidence="1">KEN8</strain>
        <tissue evidence="1">Leaf</tissue>
    </source>
</reference>
<protein>
    <submittedName>
        <fullName evidence="1">Uncharacterized protein</fullName>
    </submittedName>
</protein>
<comment type="caution">
    <text evidence="1">The sequence shown here is derived from an EMBL/GenBank/DDBJ whole genome shotgun (WGS) entry which is preliminary data.</text>
</comment>
<reference evidence="1" key="2">
    <citation type="journal article" date="2024" name="Plant">
        <title>Genomic evolution and insights into agronomic trait innovations of Sesamum species.</title>
        <authorList>
            <person name="Miao H."/>
            <person name="Wang L."/>
            <person name="Qu L."/>
            <person name="Liu H."/>
            <person name="Sun Y."/>
            <person name="Le M."/>
            <person name="Wang Q."/>
            <person name="Wei S."/>
            <person name="Zheng Y."/>
            <person name="Lin W."/>
            <person name="Duan Y."/>
            <person name="Cao H."/>
            <person name="Xiong S."/>
            <person name="Wang X."/>
            <person name="Wei L."/>
            <person name="Li C."/>
            <person name="Ma Q."/>
            <person name="Ju M."/>
            <person name="Zhao R."/>
            <person name="Li G."/>
            <person name="Mu C."/>
            <person name="Tian Q."/>
            <person name="Mei H."/>
            <person name="Zhang T."/>
            <person name="Gao T."/>
            <person name="Zhang H."/>
        </authorList>
    </citation>
    <scope>NUCLEOTIDE SEQUENCE</scope>
    <source>
        <strain evidence="1">KEN8</strain>
    </source>
</reference>
<organism evidence="1">
    <name type="scientific">Sesamum calycinum</name>
    <dbReference type="NCBI Taxonomy" id="2727403"/>
    <lineage>
        <taxon>Eukaryota</taxon>
        <taxon>Viridiplantae</taxon>
        <taxon>Streptophyta</taxon>
        <taxon>Embryophyta</taxon>
        <taxon>Tracheophyta</taxon>
        <taxon>Spermatophyta</taxon>
        <taxon>Magnoliopsida</taxon>
        <taxon>eudicotyledons</taxon>
        <taxon>Gunneridae</taxon>
        <taxon>Pentapetalae</taxon>
        <taxon>asterids</taxon>
        <taxon>lamiids</taxon>
        <taxon>Lamiales</taxon>
        <taxon>Pedaliaceae</taxon>
        <taxon>Sesamum</taxon>
    </lineage>
</organism>
<evidence type="ECO:0000313" key="1">
    <source>
        <dbReference type="EMBL" id="KAL0313684.1"/>
    </source>
</evidence>
<proteinExistence type="predicted"/>
<dbReference type="PANTHER" id="PTHR33116">
    <property type="entry name" value="REVERSE TRANSCRIPTASE ZINC-BINDING DOMAIN-CONTAINING PROTEIN-RELATED-RELATED"/>
    <property type="match status" value="1"/>
</dbReference>
<dbReference type="PANTHER" id="PTHR33116:SF86">
    <property type="entry name" value="REVERSE TRANSCRIPTASE DOMAIN-CONTAINING PROTEIN"/>
    <property type="match status" value="1"/>
</dbReference>
<dbReference type="AlphaFoldDB" id="A0AAW2L454"/>
<accession>A0AAW2L454</accession>
<name>A0AAW2L454_9LAMI</name>